<dbReference type="EMBL" id="ML986599">
    <property type="protein sequence ID" value="KAF2266329.1"/>
    <property type="molecule type" value="Genomic_DNA"/>
</dbReference>
<evidence type="ECO:0000313" key="2">
    <source>
        <dbReference type="Proteomes" id="UP000800093"/>
    </source>
</evidence>
<dbReference type="AlphaFoldDB" id="A0A9P4KHL7"/>
<comment type="caution">
    <text evidence="1">The sequence shown here is derived from an EMBL/GenBank/DDBJ whole genome shotgun (WGS) entry which is preliminary data.</text>
</comment>
<evidence type="ECO:0000313" key="1">
    <source>
        <dbReference type="EMBL" id="KAF2266329.1"/>
    </source>
</evidence>
<reference evidence="2" key="1">
    <citation type="journal article" date="2020" name="Stud. Mycol.">
        <title>101 Dothideomycetes genomes: A test case for predicting lifestyles and emergence of pathogens.</title>
        <authorList>
            <person name="Haridas S."/>
            <person name="Albert R."/>
            <person name="Binder M."/>
            <person name="Bloem J."/>
            <person name="LaButti K."/>
            <person name="Salamov A."/>
            <person name="Andreopoulos B."/>
            <person name="Baker S."/>
            <person name="Barry K."/>
            <person name="Bills G."/>
            <person name="Bluhm B."/>
            <person name="Cannon C."/>
            <person name="Castanera R."/>
            <person name="Culley D."/>
            <person name="Daum C."/>
            <person name="Ezra D."/>
            <person name="Gonzalez J."/>
            <person name="Henrissat B."/>
            <person name="Kuo A."/>
            <person name="Liang C."/>
            <person name="Lipzen A."/>
            <person name="Lutzoni F."/>
            <person name="Magnuson J."/>
            <person name="Mondo S."/>
            <person name="Nolan M."/>
            <person name="Ohm R."/>
            <person name="Pangilinan J."/>
            <person name="Park H.-J."/>
            <person name="Ramirez L."/>
            <person name="Alfaro M."/>
            <person name="Sun H."/>
            <person name="Tritt A."/>
            <person name="Yoshinaga Y."/>
            <person name="Zwiers L.-H."/>
            <person name="Turgeon B."/>
            <person name="Goodwin S."/>
            <person name="Spatafora J."/>
            <person name="Crous P."/>
            <person name="Grigoriev I."/>
        </authorList>
    </citation>
    <scope>NUCLEOTIDE SEQUENCE [LARGE SCALE GENOMIC DNA]</scope>
    <source>
        <strain evidence="2">CBS 304.66</strain>
    </source>
</reference>
<sequence>MSNLSLQYWSYPVGLLRRILLFLQIPTSPPTSHPYSQRAKSPNQYAGEVFETGKRYEPRVGDARDMTQPELTDSERYGQHFHLLSGQLLATQNGDVGAAQYLTGPLINSSCSYLQARFNYPPTYPFSPEILFVQREGNSGSPSSRTKTRETISLVTHAPPLPTRFCVSIDRFPCRVIGPNSHQGQDRHHFTLHQRLGNSCTRQKRATLSSLIIESCYSKFVCWISTAAWDDCAVVNVQVLNAFRLRPGHILSKQATTSIPNSFRDGSLVVRLASPVG</sequence>
<dbReference type="Proteomes" id="UP000800093">
    <property type="component" value="Unassembled WGS sequence"/>
</dbReference>
<name>A0A9P4KHL7_9PLEO</name>
<keyword evidence="2" id="KW-1185">Reference proteome</keyword>
<organism evidence="1 2">
    <name type="scientific">Lojkania enalia</name>
    <dbReference type="NCBI Taxonomy" id="147567"/>
    <lineage>
        <taxon>Eukaryota</taxon>
        <taxon>Fungi</taxon>
        <taxon>Dikarya</taxon>
        <taxon>Ascomycota</taxon>
        <taxon>Pezizomycotina</taxon>
        <taxon>Dothideomycetes</taxon>
        <taxon>Pleosporomycetidae</taxon>
        <taxon>Pleosporales</taxon>
        <taxon>Pleosporales incertae sedis</taxon>
        <taxon>Lojkania</taxon>
    </lineage>
</organism>
<gene>
    <name evidence="1" type="ORF">CC78DRAFT_578366</name>
</gene>
<protein>
    <submittedName>
        <fullName evidence="1">Uncharacterized protein</fullName>
    </submittedName>
</protein>
<accession>A0A9P4KHL7</accession>
<proteinExistence type="predicted"/>